<dbReference type="Proteomes" id="UP001374803">
    <property type="component" value="Chromosome"/>
</dbReference>
<keyword evidence="1" id="KW-0472">Membrane</keyword>
<dbReference type="EMBL" id="CP089983">
    <property type="protein sequence ID" value="WXB04271.1"/>
    <property type="molecule type" value="Genomic_DNA"/>
</dbReference>
<reference evidence="2" key="1">
    <citation type="submission" date="2021-12" db="EMBL/GenBank/DDBJ databases">
        <title>Discovery of the Pendulisporaceae a myxobacterial family with distinct sporulation behavior and unique specialized metabolism.</title>
        <authorList>
            <person name="Garcia R."/>
            <person name="Popoff A."/>
            <person name="Bader C.D."/>
            <person name="Loehr J."/>
            <person name="Walesch S."/>
            <person name="Walt C."/>
            <person name="Boldt J."/>
            <person name="Bunk B."/>
            <person name="Haeckl F.J.F.P.J."/>
            <person name="Gunesch A.P."/>
            <person name="Birkelbach J."/>
            <person name="Nuebel U."/>
            <person name="Pietschmann T."/>
            <person name="Bach T."/>
            <person name="Mueller R."/>
        </authorList>
    </citation>
    <scope>NUCLEOTIDE SEQUENCE</scope>
    <source>
        <strain evidence="2">MSr11367</strain>
    </source>
</reference>
<keyword evidence="3" id="KW-1185">Reference proteome</keyword>
<dbReference type="RefSeq" id="WP_394833908.1">
    <property type="nucleotide sequence ID" value="NZ_CP089929.1"/>
</dbReference>
<sequence length="143" mass="16087">MLLLREHTRTVYDLPVGSAVLFAAAMAATVHLFPLTVKHVAFVVTDLVFLFATIVQFRVTSRVGDELVHLSCLGRKRWPARKHVLRGRRSFAGRMATKYDELELFARQQDTTSVATVASIYATSRSRAKLEAIARLLDMPVSW</sequence>
<name>A0ABZ2L4X4_9BACT</name>
<evidence type="ECO:0000313" key="2">
    <source>
        <dbReference type="EMBL" id="WXB04271.1"/>
    </source>
</evidence>
<keyword evidence="1" id="KW-1133">Transmembrane helix</keyword>
<evidence type="ECO:0008006" key="4">
    <source>
        <dbReference type="Google" id="ProtNLM"/>
    </source>
</evidence>
<proteinExistence type="predicted"/>
<evidence type="ECO:0000256" key="1">
    <source>
        <dbReference type="SAM" id="Phobius"/>
    </source>
</evidence>
<keyword evidence="1" id="KW-0812">Transmembrane</keyword>
<gene>
    <name evidence="2" type="ORF">LVJ94_46130</name>
</gene>
<evidence type="ECO:0000313" key="3">
    <source>
        <dbReference type="Proteomes" id="UP001374803"/>
    </source>
</evidence>
<feature type="transmembrane region" description="Helical" evidence="1">
    <location>
        <begin position="12"/>
        <end position="33"/>
    </location>
</feature>
<accession>A0ABZ2L4X4</accession>
<organism evidence="2 3">
    <name type="scientific">Pendulispora rubella</name>
    <dbReference type="NCBI Taxonomy" id="2741070"/>
    <lineage>
        <taxon>Bacteria</taxon>
        <taxon>Pseudomonadati</taxon>
        <taxon>Myxococcota</taxon>
        <taxon>Myxococcia</taxon>
        <taxon>Myxococcales</taxon>
        <taxon>Sorangiineae</taxon>
        <taxon>Pendulisporaceae</taxon>
        <taxon>Pendulispora</taxon>
    </lineage>
</organism>
<protein>
    <recommendedName>
        <fullName evidence="4">Integral membrane protein</fullName>
    </recommendedName>
</protein>